<gene>
    <name evidence="19" type="primary">cya_1</name>
    <name evidence="19" type="ORF">NJB1907Z4_C07670</name>
</gene>
<keyword evidence="10 17" id="KW-1133">Transmembrane helix</keyword>
<evidence type="ECO:0000256" key="11">
    <source>
        <dbReference type="ARBA" id="ARBA00022998"/>
    </source>
</evidence>
<evidence type="ECO:0000256" key="3">
    <source>
        <dbReference type="ARBA" id="ARBA00012201"/>
    </source>
</evidence>
<evidence type="ECO:0000256" key="2">
    <source>
        <dbReference type="ARBA" id="ARBA00004370"/>
    </source>
</evidence>
<dbReference type="GO" id="GO:0046872">
    <property type="term" value="F:metal ion binding"/>
    <property type="evidence" value="ECO:0007669"/>
    <property type="project" value="UniProtKB-KW"/>
</dbReference>
<dbReference type="PANTHER" id="PTHR11920">
    <property type="entry name" value="GUANYLYL CYCLASE"/>
    <property type="match status" value="1"/>
</dbReference>
<evidence type="ECO:0000256" key="4">
    <source>
        <dbReference type="ARBA" id="ARBA00021420"/>
    </source>
</evidence>
<dbReference type="GO" id="GO:0001653">
    <property type="term" value="F:peptide receptor activity"/>
    <property type="evidence" value="ECO:0007669"/>
    <property type="project" value="TreeGrafter"/>
</dbReference>
<keyword evidence="8" id="KW-0067">ATP-binding</keyword>
<evidence type="ECO:0000256" key="15">
    <source>
        <dbReference type="ARBA" id="ARBA00032637"/>
    </source>
</evidence>
<dbReference type="GO" id="GO:0005524">
    <property type="term" value="F:ATP binding"/>
    <property type="evidence" value="ECO:0007669"/>
    <property type="project" value="UniProtKB-KW"/>
</dbReference>
<organism evidence="19 20">
    <name type="scientific">Mycobacterium pseudoshottsii</name>
    <dbReference type="NCBI Taxonomy" id="265949"/>
    <lineage>
        <taxon>Bacteria</taxon>
        <taxon>Bacillati</taxon>
        <taxon>Actinomycetota</taxon>
        <taxon>Actinomycetes</taxon>
        <taxon>Mycobacteriales</taxon>
        <taxon>Mycobacteriaceae</taxon>
        <taxon>Mycobacterium</taxon>
        <taxon>Mycobacterium ulcerans group</taxon>
    </lineage>
</organism>
<feature type="transmembrane region" description="Helical" evidence="17">
    <location>
        <begin position="148"/>
        <end position="169"/>
    </location>
</feature>
<dbReference type="SMART" id="SM00044">
    <property type="entry name" value="CYCc"/>
    <property type="match status" value="1"/>
</dbReference>
<name>A0A9N7LNQ1_9MYCO</name>
<dbReference type="InterPro" id="IPR029787">
    <property type="entry name" value="Nucleotide_cyclase"/>
</dbReference>
<sequence>MAHVDVESTELTAEPAGWSFSGPLLWLKSAIVDRDRQYADSLTRRRRVVAIVACTASVVSASFAVIEVLATSQWYVVSLNAVMAVVFAVIPLLYRLGELVPALALVIAANVSLVVVSWMIDSHVGIAFYFLMSVLVAALVLGIDHLMLAAAVVTFGVVINIAARVVAPFHARKMPVWATDAGFAVTTISASVVVMATIWYPLNEIERAKEAIELEYERAESLLTNILPASVAARLKDPATKIIADNYDDVSILFADIAGYTERASRATAEELVKFLNRFYGECDDLVERHGLEKVKTSGDCYIVVSGVPQPKSDHLEALARFALSLSDSVGHLTDHTGETVSIRIGLAAGPVVAGVVGTSRFFYDVWGDPVNVAARMESTGFPGRIQVPQDVYERLRERFVFEERGTVAVKGKGMLHTWFLVGERTSESSPVGGSVVAAGD</sequence>
<feature type="transmembrane region" description="Helical" evidence="17">
    <location>
        <begin position="100"/>
        <end position="120"/>
    </location>
</feature>
<comment type="catalytic activity">
    <reaction evidence="1">
        <text>ATP = 3',5'-cyclic AMP + diphosphate</text>
        <dbReference type="Rhea" id="RHEA:15389"/>
        <dbReference type="ChEBI" id="CHEBI:30616"/>
        <dbReference type="ChEBI" id="CHEBI:33019"/>
        <dbReference type="ChEBI" id="CHEBI:58165"/>
        <dbReference type="EC" id="4.6.1.1"/>
    </reaction>
</comment>
<evidence type="ECO:0000259" key="18">
    <source>
        <dbReference type="PROSITE" id="PS50125"/>
    </source>
</evidence>
<evidence type="ECO:0000256" key="7">
    <source>
        <dbReference type="ARBA" id="ARBA00022741"/>
    </source>
</evidence>
<keyword evidence="9" id="KW-0460">Magnesium</keyword>
<dbReference type="Gene3D" id="3.30.70.1230">
    <property type="entry name" value="Nucleotide cyclase"/>
    <property type="match status" value="1"/>
</dbReference>
<evidence type="ECO:0000256" key="8">
    <source>
        <dbReference type="ARBA" id="ARBA00022840"/>
    </source>
</evidence>
<dbReference type="GO" id="GO:0005886">
    <property type="term" value="C:plasma membrane"/>
    <property type="evidence" value="ECO:0007669"/>
    <property type="project" value="TreeGrafter"/>
</dbReference>
<comment type="subcellular location">
    <subcellularLocation>
        <location evidence="2">Membrane</location>
    </subcellularLocation>
</comment>
<dbReference type="PANTHER" id="PTHR11920:SF335">
    <property type="entry name" value="GUANYLATE CYCLASE"/>
    <property type="match status" value="1"/>
</dbReference>
<dbReference type="GO" id="GO:0007168">
    <property type="term" value="P:receptor guanylyl cyclase signaling pathway"/>
    <property type="evidence" value="ECO:0007669"/>
    <property type="project" value="TreeGrafter"/>
</dbReference>
<evidence type="ECO:0000256" key="12">
    <source>
        <dbReference type="ARBA" id="ARBA00023136"/>
    </source>
</evidence>
<evidence type="ECO:0000256" key="13">
    <source>
        <dbReference type="ARBA" id="ARBA00023239"/>
    </source>
</evidence>
<dbReference type="Pfam" id="PF20967">
    <property type="entry name" value="MASE7"/>
    <property type="match status" value="1"/>
</dbReference>
<dbReference type="PROSITE" id="PS50125">
    <property type="entry name" value="GUANYLATE_CYCLASE_2"/>
    <property type="match status" value="1"/>
</dbReference>
<keyword evidence="13" id="KW-0456">Lyase</keyword>
<feature type="transmembrane region" description="Helical" evidence="17">
    <location>
        <begin position="126"/>
        <end position="143"/>
    </location>
</feature>
<feature type="transmembrane region" description="Helical" evidence="17">
    <location>
        <begin position="72"/>
        <end position="93"/>
    </location>
</feature>
<comment type="subunit">
    <text evidence="16">Homodimer. Can also exist as monomer.</text>
</comment>
<dbReference type="GO" id="GO:0035556">
    <property type="term" value="P:intracellular signal transduction"/>
    <property type="evidence" value="ECO:0007669"/>
    <property type="project" value="InterPro"/>
</dbReference>
<keyword evidence="6" id="KW-0479">Metal-binding</keyword>
<dbReference type="EC" id="4.6.1.1" evidence="3"/>
<dbReference type="GO" id="GO:0004016">
    <property type="term" value="F:adenylate cyclase activity"/>
    <property type="evidence" value="ECO:0007669"/>
    <property type="project" value="UniProtKB-EC"/>
</dbReference>
<evidence type="ECO:0000313" key="19">
    <source>
        <dbReference type="EMBL" id="BDN80552.1"/>
    </source>
</evidence>
<dbReference type="EMBL" id="AP026367">
    <property type="protein sequence ID" value="BDN80552.1"/>
    <property type="molecule type" value="Genomic_DNA"/>
</dbReference>
<keyword evidence="7" id="KW-0547">Nucleotide-binding</keyword>
<reference evidence="19" key="1">
    <citation type="submission" date="2022-06" db="EMBL/GenBank/DDBJ databases">
        <title>Complete genome sequence of Mycobacterium pseudoshottsii NJB1907-Z4.</title>
        <authorList>
            <person name="Komine T."/>
            <person name="Fukano H."/>
            <person name="Wada S."/>
        </authorList>
    </citation>
    <scope>NUCLEOTIDE SEQUENCE</scope>
    <source>
        <strain evidence="19">NJB1907-Z4</strain>
    </source>
</reference>
<feature type="transmembrane region" description="Helical" evidence="17">
    <location>
        <begin position="48"/>
        <end position="66"/>
    </location>
</feature>
<evidence type="ECO:0000256" key="1">
    <source>
        <dbReference type="ARBA" id="ARBA00001593"/>
    </source>
</evidence>
<dbReference type="FunFam" id="3.30.70.1230:FF:000033">
    <property type="entry name" value="Adenylate cyclase"/>
    <property type="match status" value="1"/>
</dbReference>
<proteinExistence type="predicted"/>
<evidence type="ECO:0000256" key="6">
    <source>
        <dbReference type="ARBA" id="ARBA00022723"/>
    </source>
</evidence>
<dbReference type="InterPro" id="IPR001054">
    <property type="entry name" value="A/G_cyclase"/>
</dbReference>
<evidence type="ECO:0000256" key="5">
    <source>
        <dbReference type="ARBA" id="ARBA00022692"/>
    </source>
</evidence>
<dbReference type="SUPFAM" id="SSF55073">
    <property type="entry name" value="Nucleotide cyclase"/>
    <property type="match status" value="1"/>
</dbReference>
<keyword evidence="20" id="KW-1185">Reference proteome</keyword>
<evidence type="ECO:0000256" key="16">
    <source>
        <dbReference type="ARBA" id="ARBA00064436"/>
    </source>
</evidence>
<keyword evidence="11" id="KW-0115">cAMP biosynthesis</keyword>
<protein>
    <recommendedName>
        <fullName evidence="4">Adenylate cyclase</fullName>
        <ecNumber evidence="3">4.6.1.1</ecNumber>
    </recommendedName>
    <alternativeName>
        <fullName evidence="14">ATP pyrophosphate-lyase</fullName>
    </alternativeName>
    <alternativeName>
        <fullName evidence="15">Adenylyl cyclase</fullName>
    </alternativeName>
</protein>
<dbReference type="GO" id="GO:0004383">
    <property type="term" value="F:guanylate cyclase activity"/>
    <property type="evidence" value="ECO:0007669"/>
    <property type="project" value="TreeGrafter"/>
</dbReference>
<dbReference type="InterPro" id="IPR048432">
    <property type="entry name" value="MASE7"/>
</dbReference>
<keyword evidence="5 17" id="KW-0812">Transmembrane</keyword>
<dbReference type="AlphaFoldDB" id="A0A9N7LNQ1"/>
<dbReference type="RefSeq" id="WP_020788832.1">
    <property type="nucleotide sequence ID" value="NZ_AP026367.1"/>
</dbReference>
<dbReference type="Pfam" id="PF00211">
    <property type="entry name" value="Guanylate_cyc"/>
    <property type="match status" value="1"/>
</dbReference>
<evidence type="ECO:0000256" key="14">
    <source>
        <dbReference type="ARBA" id="ARBA00032597"/>
    </source>
</evidence>
<dbReference type="CDD" id="cd07302">
    <property type="entry name" value="CHD"/>
    <property type="match status" value="1"/>
</dbReference>
<dbReference type="GO" id="GO:0006171">
    <property type="term" value="P:cAMP biosynthetic process"/>
    <property type="evidence" value="ECO:0007669"/>
    <property type="project" value="UniProtKB-KW"/>
</dbReference>
<evidence type="ECO:0000313" key="20">
    <source>
        <dbReference type="Proteomes" id="UP001058626"/>
    </source>
</evidence>
<keyword evidence="12 17" id="KW-0472">Membrane</keyword>
<evidence type="ECO:0000256" key="10">
    <source>
        <dbReference type="ARBA" id="ARBA00022989"/>
    </source>
</evidence>
<dbReference type="Proteomes" id="UP001058626">
    <property type="component" value="Chromosome"/>
</dbReference>
<evidence type="ECO:0000256" key="9">
    <source>
        <dbReference type="ARBA" id="ARBA00022842"/>
    </source>
</evidence>
<accession>A0A9N7LNQ1</accession>
<feature type="transmembrane region" description="Helical" evidence="17">
    <location>
        <begin position="181"/>
        <end position="202"/>
    </location>
</feature>
<feature type="domain" description="Guanylate cyclase" evidence="18">
    <location>
        <begin position="251"/>
        <end position="378"/>
    </location>
</feature>
<dbReference type="InterPro" id="IPR050401">
    <property type="entry name" value="Cyclic_nucleotide_synthase"/>
</dbReference>
<evidence type="ECO:0000256" key="17">
    <source>
        <dbReference type="SAM" id="Phobius"/>
    </source>
</evidence>